<sequence length="58" mass="6908">MTLVTAISLNLLNRVKIFNLNSAKTFFKKANVRKNLETRRNFFVAYPLQLLYTQKMER</sequence>
<protein>
    <submittedName>
        <fullName evidence="1">Uncharacterized protein</fullName>
    </submittedName>
</protein>
<reference evidence="1" key="1">
    <citation type="submission" date="2020-10" db="EMBL/GenBank/DDBJ databases">
        <title>Taxonomic study of unclassified bacteria belonging to the class Ktedonobacteria.</title>
        <authorList>
            <person name="Yabe S."/>
            <person name="Wang C.M."/>
            <person name="Zheng Y."/>
            <person name="Sakai Y."/>
            <person name="Cavaletti L."/>
            <person name="Monciardini P."/>
            <person name="Donadio S."/>
        </authorList>
    </citation>
    <scope>NUCLEOTIDE SEQUENCE</scope>
    <source>
        <strain evidence="1">SOSP1-1</strain>
    </source>
</reference>
<gene>
    <name evidence="1" type="ORF">KSX_45990</name>
</gene>
<keyword evidence="2" id="KW-1185">Reference proteome</keyword>
<name>A0A8J3MTZ8_9CHLR</name>
<proteinExistence type="predicted"/>
<dbReference type="AlphaFoldDB" id="A0A8J3MTZ8"/>
<dbReference type="EMBL" id="BNJF01000002">
    <property type="protein sequence ID" value="GHO46436.1"/>
    <property type="molecule type" value="Genomic_DNA"/>
</dbReference>
<organism evidence="1 2">
    <name type="scientific">Ktedonospora formicarum</name>
    <dbReference type="NCBI Taxonomy" id="2778364"/>
    <lineage>
        <taxon>Bacteria</taxon>
        <taxon>Bacillati</taxon>
        <taxon>Chloroflexota</taxon>
        <taxon>Ktedonobacteria</taxon>
        <taxon>Ktedonobacterales</taxon>
        <taxon>Ktedonobacteraceae</taxon>
        <taxon>Ktedonospora</taxon>
    </lineage>
</organism>
<dbReference type="Proteomes" id="UP000612362">
    <property type="component" value="Unassembled WGS sequence"/>
</dbReference>
<accession>A0A8J3MTZ8</accession>
<evidence type="ECO:0000313" key="2">
    <source>
        <dbReference type="Proteomes" id="UP000612362"/>
    </source>
</evidence>
<comment type="caution">
    <text evidence="1">The sequence shown here is derived from an EMBL/GenBank/DDBJ whole genome shotgun (WGS) entry which is preliminary data.</text>
</comment>
<evidence type="ECO:0000313" key="1">
    <source>
        <dbReference type="EMBL" id="GHO46436.1"/>
    </source>
</evidence>